<keyword evidence="2" id="KW-1185">Reference proteome</keyword>
<protein>
    <submittedName>
        <fullName evidence="1">Uncharacterized protein</fullName>
    </submittedName>
</protein>
<evidence type="ECO:0000313" key="2">
    <source>
        <dbReference type="Proteomes" id="UP001642360"/>
    </source>
</evidence>
<proteinExistence type="predicted"/>
<sequence length="55" mass="6841">MTYDECPRVFKRVFVHNPMLFWRCEAHSRYEMPPFRPYDRTRLKVLESVSKILYT</sequence>
<evidence type="ECO:0000313" key="1">
    <source>
        <dbReference type="EMBL" id="CAK9154846.1"/>
    </source>
</evidence>
<accession>A0ABC8SCB9</accession>
<comment type="caution">
    <text evidence="1">The sequence shown here is derived from an EMBL/GenBank/DDBJ whole genome shotgun (WGS) entry which is preliminary data.</text>
</comment>
<dbReference type="EMBL" id="CAUOFW020002591">
    <property type="protein sequence ID" value="CAK9154846.1"/>
    <property type="molecule type" value="Genomic_DNA"/>
</dbReference>
<gene>
    <name evidence="1" type="ORF">ILEXP_LOCUS23201</name>
</gene>
<dbReference type="AlphaFoldDB" id="A0ABC8SCB9"/>
<dbReference type="Proteomes" id="UP001642360">
    <property type="component" value="Unassembled WGS sequence"/>
</dbReference>
<name>A0ABC8SCB9_9AQUA</name>
<organism evidence="1 2">
    <name type="scientific">Ilex paraguariensis</name>
    <name type="common">yerba mate</name>
    <dbReference type="NCBI Taxonomy" id="185542"/>
    <lineage>
        <taxon>Eukaryota</taxon>
        <taxon>Viridiplantae</taxon>
        <taxon>Streptophyta</taxon>
        <taxon>Embryophyta</taxon>
        <taxon>Tracheophyta</taxon>
        <taxon>Spermatophyta</taxon>
        <taxon>Magnoliopsida</taxon>
        <taxon>eudicotyledons</taxon>
        <taxon>Gunneridae</taxon>
        <taxon>Pentapetalae</taxon>
        <taxon>asterids</taxon>
        <taxon>campanulids</taxon>
        <taxon>Aquifoliales</taxon>
        <taxon>Aquifoliaceae</taxon>
        <taxon>Ilex</taxon>
    </lineage>
</organism>
<reference evidence="1 2" key="1">
    <citation type="submission" date="2024-02" db="EMBL/GenBank/DDBJ databases">
        <authorList>
            <person name="Vignale AGUSTIN F."/>
            <person name="Sosa J E."/>
            <person name="Modenutti C."/>
        </authorList>
    </citation>
    <scope>NUCLEOTIDE SEQUENCE [LARGE SCALE GENOMIC DNA]</scope>
</reference>